<evidence type="ECO:0000313" key="1">
    <source>
        <dbReference type="EMBL" id="MEA5442615.1"/>
    </source>
</evidence>
<protein>
    <submittedName>
        <fullName evidence="1">Uncharacterized protein</fullName>
    </submittedName>
</protein>
<keyword evidence="2" id="KW-1185">Reference proteome</keyword>
<dbReference type="RefSeq" id="WP_323356681.1">
    <property type="nucleotide sequence ID" value="NZ_JAYGHY010000022.1"/>
</dbReference>
<dbReference type="EMBL" id="JAYGHY010000022">
    <property type="protein sequence ID" value="MEA5442615.1"/>
    <property type="molecule type" value="Genomic_DNA"/>
</dbReference>
<name>A0ABU5SVS1_9CYAN</name>
<sequence length="204" mass="21786">MAAPVTALQEWLLRHASDGTPATLPGNLQRAFDADDATLLPVFVAHGWQEHLLSEVCRGLRQATDAEQQRLEAAFHAQIGLGDNHDGDLALQLGRAVDRRLSDCHHFVHLTAHPMPDGLRWFRLQITDSPAAPGGLAETVQVCGVASDSQAGAICEAIHDVLAARGASVEQGLFHLEGPQLGALVAILRRLALPQPEAQMAMAA</sequence>
<proteinExistence type="predicted"/>
<dbReference type="Proteomes" id="UP001302329">
    <property type="component" value="Unassembled WGS sequence"/>
</dbReference>
<organism evidence="1 2">
    <name type="scientific">Cyanobium gracile UHCC 0281</name>
    <dbReference type="NCBI Taxonomy" id="3110309"/>
    <lineage>
        <taxon>Bacteria</taxon>
        <taxon>Bacillati</taxon>
        <taxon>Cyanobacteriota</taxon>
        <taxon>Cyanophyceae</taxon>
        <taxon>Synechococcales</taxon>
        <taxon>Prochlorococcaceae</taxon>
        <taxon>Cyanobium</taxon>
    </lineage>
</organism>
<evidence type="ECO:0000313" key="2">
    <source>
        <dbReference type="Proteomes" id="UP001302329"/>
    </source>
</evidence>
<reference evidence="1 2" key="1">
    <citation type="submission" date="2023-12" db="EMBL/GenBank/DDBJ databases">
        <title>Baltic Sea Cyanobacteria.</title>
        <authorList>
            <person name="Delbaje E."/>
            <person name="Fewer D.P."/>
            <person name="Shishido T.K."/>
        </authorList>
    </citation>
    <scope>NUCLEOTIDE SEQUENCE [LARGE SCALE GENOMIC DNA]</scope>
    <source>
        <strain evidence="1 2">UHCC 0281</strain>
    </source>
</reference>
<gene>
    <name evidence="1" type="ORF">VB739_08630</name>
</gene>
<comment type="caution">
    <text evidence="1">The sequence shown here is derived from an EMBL/GenBank/DDBJ whole genome shotgun (WGS) entry which is preliminary data.</text>
</comment>
<accession>A0ABU5SVS1</accession>